<comment type="caution">
    <text evidence="1">The sequence shown here is derived from an EMBL/GenBank/DDBJ whole genome shotgun (WGS) entry which is preliminary data.</text>
</comment>
<dbReference type="Proteomes" id="UP001596434">
    <property type="component" value="Unassembled WGS sequence"/>
</dbReference>
<dbReference type="EMBL" id="JBHTAT010000001">
    <property type="protein sequence ID" value="MFC7256093.1"/>
    <property type="molecule type" value="Genomic_DNA"/>
</dbReference>
<evidence type="ECO:0000313" key="1">
    <source>
        <dbReference type="EMBL" id="MFC7256093.1"/>
    </source>
</evidence>
<dbReference type="RefSeq" id="WP_379704606.1">
    <property type="nucleotide sequence ID" value="NZ_JBHTAT010000001.1"/>
</dbReference>
<dbReference type="AlphaFoldDB" id="A0ABD5ZZL3"/>
<organism evidence="1 2">
    <name type="scientific">Haloplanus litoreus</name>
    <dbReference type="NCBI Taxonomy" id="767515"/>
    <lineage>
        <taxon>Archaea</taxon>
        <taxon>Methanobacteriati</taxon>
        <taxon>Methanobacteriota</taxon>
        <taxon>Stenosarchaea group</taxon>
        <taxon>Halobacteria</taxon>
        <taxon>Halobacteriales</taxon>
        <taxon>Haloferacaceae</taxon>
        <taxon>Haloplanus</taxon>
    </lineage>
</organism>
<dbReference type="InterPro" id="IPR008719">
    <property type="entry name" value="N2O_reductase_NosL"/>
</dbReference>
<sequence length="201" mass="21384">MTDTTPPSRLTRRRFVTAGLGALTAGLAGCAGGPVGDGGTATPTGTAAPDTDAALSEPATVPEDAECGVCNMMPAKYPDYNAQLTVEAGDRVFFCSPGCMAAYYVDPGHFEAAHEGATVADVWVHDHETTDLIDAETGWFVRETEADRVPDPMGANPVPFAAEGDANAYIETYDDLSASALLRLEDFDMELARFYRGRFFE</sequence>
<dbReference type="PROSITE" id="PS51318">
    <property type="entry name" value="TAT"/>
    <property type="match status" value="1"/>
</dbReference>
<dbReference type="SUPFAM" id="SSF160387">
    <property type="entry name" value="NosL/MerB-like"/>
    <property type="match status" value="1"/>
</dbReference>
<dbReference type="PANTHER" id="PTHR41247:SF1">
    <property type="entry name" value="HTH-TYPE TRANSCRIPTIONAL REPRESSOR YCNK"/>
    <property type="match status" value="1"/>
</dbReference>
<dbReference type="GeneID" id="96954474"/>
<evidence type="ECO:0000313" key="2">
    <source>
        <dbReference type="Proteomes" id="UP001596434"/>
    </source>
</evidence>
<dbReference type="PANTHER" id="PTHR41247">
    <property type="entry name" value="HTH-TYPE TRANSCRIPTIONAL REPRESSOR YCNK"/>
    <property type="match status" value="1"/>
</dbReference>
<accession>A0ABD5ZZL3</accession>
<dbReference type="Pfam" id="PF05573">
    <property type="entry name" value="NosL"/>
    <property type="match status" value="1"/>
</dbReference>
<gene>
    <name evidence="1" type="ORF">ACFQKE_12450</name>
</gene>
<name>A0ABD5ZZL3_9EURY</name>
<proteinExistence type="predicted"/>
<protein>
    <submittedName>
        <fullName evidence="1">Nitrous oxide reductase accessory protein NosL</fullName>
    </submittedName>
</protein>
<dbReference type="InterPro" id="IPR006311">
    <property type="entry name" value="TAT_signal"/>
</dbReference>
<keyword evidence="2" id="KW-1185">Reference proteome</keyword>
<reference evidence="1 2" key="1">
    <citation type="journal article" date="2019" name="Int. J. Syst. Evol. Microbiol.">
        <title>The Global Catalogue of Microorganisms (GCM) 10K type strain sequencing project: providing services to taxonomists for standard genome sequencing and annotation.</title>
        <authorList>
            <consortium name="The Broad Institute Genomics Platform"/>
            <consortium name="The Broad Institute Genome Sequencing Center for Infectious Disease"/>
            <person name="Wu L."/>
            <person name="Ma J."/>
        </authorList>
    </citation>
    <scope>NUCLEOTIDE SEQUENCE [LARGE SCALE GENOMIC DNA]</scope>
    <source>
        <strain evidence="1 2">GX21</strain>
    </source>
</reference>